<dbReference type="PANTHER" id="PTHR15431:SF9">
    <property type="entry name" value="CENTROSOMAL PROTEIN 43"/>
    <property type="match status" value="1"/>
</dbReference>
<keyword evidence="2" id="KW-0206">Cytoskeleton</keyword>
<dbReference type="KEGG" id="ccin:107265008"/>
<keyword evidence="1" id="KW-0963">Cytoplasm</keyword>
<evidence type="ECO:0000256" key="3">
    <source>
        <dbReference type="SAM" id="MobiDB-lite"/>
    </source>
</evidence>
<dbReference type="PANTHER" id="PTHR15431">
    <property type="entry name" value="FGFR1 ONCOGENE PARTNER/LISH DOMAIN-CONTAINING PROTEIN"/>
    <property type="match status" value="1"/>
</dbReference>
<dbReference type="AlphaFoldDB" id="A0AAJ7FFL1"/>
<dbReference type="GeneID" id="107265008"/>
<organism evidence="5 6">
    <name type="scientific">Cephus cinctus</name>
    <name type="common">Wheat stem sawfly</name>
    <dbReference type="NCBI Taxonomy" id="211228"/>
    <lineage>
        <taxon>Eukaryota</taxon>
        <taxon>Metazoa</taxon>
        <taxon>Ecdysozoa</taxon>
        <taxon>Arthropoda</taxon>
        <taxon>Hexapoda</taxon>
        <taxon>Insecta</taxon>
        <taxon>Pterygota</taxon>
        <taxon>Neoptera</taxon>
        <taxon>Endopterygota</taxon>
        <taxon>Hymenoptera</taxon>
        <taxon>Cephoidea</taxon>
        <taxon>Cephidae</taxon>
        <taxon>Cephus</taxon>
    </lineage>
</organism>
<accession>A0AAJ7FFL1</accession>
<dbReference type="GO" id="GO:0034453">
    <property type="term" value="P:microtubule anchoring"/>
    <property type="evidence" value="ECO:0007669"/>
    <property type="project" value="InterPro"/>
</dbReference>
<dbReference type="Pfam" id="PF09398">
    <property type="entry name" value="FOP_dimer"/>
    <property type="match status" value="1"/>
</dbReference>
<gene>
    <name evidence="6" type="primary">LOC107265008</name>
</gene>
<dbReference type="GO" id="GO:0005813">
    <property type="term" value="C:centrosome"/>
    <property type="evidence" value="ECO:0007669"/>
    <property type="project" value="TreeGrafter"/>
</dbReference>
<evidence type="ECO:0000313" key="5">
    <source>
        <dbReference type="Proteomes" id="UP000694920"/>
    </source>
</evidence>
<name>A0AAJ7FFL1_CEPCN</name>
<evidence type="ECO:0000256" key="1">
    <source>
        <dbReference type="ARBA" id="ARBA00022490"/>
    </source>
</evidence>
<evidence type="ECO:0000259" key="4">
    <source>
        <dbReference type="Pfam" id="PF09398"/>
    </source>
</evidence>
<feature type="compositionally biased region" description="Basic residues" evidence="3">
    <location>
        <begin position="914"/>
        <end position="924"/>
    </location>
</feature>
<protein>
    <submittedName>
        <fullName evidence="6">Uncharacterized protein LOC107265008</fullName>
    </submittedName>
</protein>
<feature type="region of interest" description="Disordered" evidence="3">
    <location>
        <begin position="421"/>
        <end position="464"/>
    </location>
</feature>
<feature type="compositionally biased region" description="Basic and acidic residues" evidence="3">
    <location>
        <begin position="437"/>
        <end position="462"/>
    </location>
</feature>
<feature type="compositionally biased region" description="Polar residues" evidence="3">
    <location>
        <begin position="423"/>
        <end position="435"/>
    </location>
</feature>
<reference evidence="6" key="1">
    <citation type="submission" date="2025-08" db="UniProtKB">
        <authorList>
            <consortium name="RefSeq"/>
        </authorList>
    </citation>
    <scope>IDENTIFICATION</scope>
</reference>
<evidence type="ECO:0000256" key="2">
    <source>
        <dbReference type="ARBA" id="ARBA00023212"/>
    </source>
</evidence>
<feature type="region of interest" description="Disordered" evidence="3">
    <location>
        <begin position="888"/>
        <end position="933"/>
    </location>
</feature>
<dbReference type="Proteomes" id="UP000694920">
    <property type="component" value="Unplaced"/>
</dbReference>
<dbReference type="InterPro" id="IPR018993">
    <property type="entry name" value="FOP_dimerisation-dom_N"/>
</dbReference>
<feature type="domain" description="FGFR1 oncogene partner (FOP) N-terminal dimerisation" evidence="4">
    <location>
        <begin position="54"/>
        <end position="128"/>
    </location>
</feature>
<keyword evidence="5" id="KW-1185">Reference proteome</keyword>
<sequence>MTDGNISMEEDTELRDLVVQTLENNGVLAKVRAELRASVFLALEEQESVMNPEPLLNKTVKQYLANSEGKLLFSLVREFLEYFGLDYTISVYDPETYSGKEYSYMGRNKLCEELGITSSEPLLGEILKNSINGAFNNSQKNGQSDSRLSKSIETSTNFANATFEVTIPKILHKDSVSLSNDNDSSEKIESVSESSPKIPINVTITDKKKSEQALNNVSTDKSACEIEKNSLRDNKLNFENMSAADGIDSKGNNNIHFNKLPVSPKEKNAVSNHATQETDVNVLNETNLLNKTEPLIKFDESILDQGQLNQNENASKQNIMNSTEIQNANNVQNKKQISSENNLSKTVYFDEIIIDGKKEKVSAVHKTELLLGELPPLTPKTNSIFSDLPPLNAKKTNINDLKELIDIGLGTDSVDNYEEDFVSSASGSANEQSPSKGPDKAESPTKLQNKKEDRAQSIRSEDISEDIEELDEMLSSTSCDNTTNPINRKIVADERDKIVKNLCEMFSIGDSNLCNVNDRAGEKIASDNEDESLTDSDSTILDDLLLELNAQHRTRSIDHRRDNIIKCQKCANRMKTIKDQSGTSFNNSPTSLDEYKTDLSFIQAIVWLKSAITMMKQVPVRSIQKVLGKHWRTVNNQDSIVQENFKISTKKSELKKGQQLENLINDNRDQQPYSYTFDDDESVALDDEMSFHTQNSIDFLSNAKHNLIVASDTEAVKIDCANNLENNTDDEETNFQCSPGNEAMNSFLNIQKNCIGLGANNKYIEPMTSPEMSFGEECKERQITSTANVEDSGFQTFNVNSITQNIDLKMSELSVGLRKDQDLLLSSIQFADSEKLATTRKTHSNARRLLRIEKVNNFLTIQKPSEFLTASTSNSKMIPQAQIGSKSTDFPNKVISDTRNVNRRNTVPNSEKYLKRKKDNHSKSKNSPAFKKSKGIHDKISSVSLNHVLRTSNTNDVLLHCTKKILCVFENETIVTTYSRYRKWQDSMEKEAVQTIVNLVDLLQEESGPSSCKNETVRMIKRIFEKILNSQNKITISEHHISIILEFCNSFVICHETVDYLIMRSKDLTDVVARRMDEDQNLIETLNTLERFCLLFHGLKTVLRKYKKMAPECRITKSSASTGIPAVTELWKERWGTNKIQQNTRNQDENRAEFWMHILEKLAVASADNYPQITVLVWQCISILRSDSKIKL</sequence>
<evidence type="ECO:0000313" key="6">
    <source>
        <dbReference type="RefSeq" id="XP_015589408.2"/>
    </source>
</evidence>
<dbReference type="Gene3D" id="1.20.960.40">
    <property type="match status" value="1"/>
</dbReference>
<proteinExistence type="predicted"/>
<dbReference type="RefSeq" id="XP_015589408.2">
    <property type="nucleotide sequence ID" value="XM_015733922.2"/>
</dbReference>